<dbReference type="InterPro" id="IPR045087">
    <property type="entry name" value="Cu-oxidase_fam"/>
</dbReference>
<dbReference type="EMBL" id="CP049362">
    <property type="protein sequence ID" value="QXX79114.1"/>
    <property type="molecule type" value="Genomic_DNA"/>
</dbReference>
<evidence type="ECO:0000313" key="6">
    <source>
        <dbReference type="Proteomes" id="UP000826050"/>
    </source>
</evidence>
<evidence type="ECO:0000256" key="2">
    <source>
        <dbReference type="ARBA" id="ARBA00023002"/>
    </source>
</evidence>
<dbReference type="Pfam" id="PF07732">
    <property type="entry name" value="Cu-oxidase_3"/>
    <property type="match status" value="1"/>
</dbReference>
<dbReference type="InterPro" id="IPR002355">
    <property type="entry name" value="Cu_oxidase_Cu_BS"/>
</dbReference>
<gene>
    <name evidence="5" type="ORF">FE795_08845</name>
</gene>
<sequence length="536" mass="60717">MKRRDFFKLSVTASLLGSLPLRSWAQSRMGHHNPMSHGMAEQGVTTRTGLMPVEKMPAGQALQALPVLQNRSDKPGLFQANITAAAHRRVLADGQNTELWLYNGQMPGPLIELYEGDQVEIEFENRLDQATTLHWHGLPVPSDQDGNPQDTVLPGQRRHYRFTLPEGSAGTYWYHPHPHGKSGEQVAHGLGGTIIVRSHADPLRDFAEQHWAISDIRLDNTGHIPPNTGLDWMNGREGQFVLLNGQRQPVIQTRSRERIRVWNTCSARYLNLHIPGARLIQVGTDGGLLEQPLEAVDSILLAPAERVEFFIQTDRNLESTLQALYYDRQKMMVQEQPTTLTLAHLTIRQEELVLPQQLRAIPLVPGASNTTKVVFSELMPMDHDMPMSSEHGSGATSNQHHQNMGAMNIASTMDGNAMMPEMAALRSMFRINDQVYDMNRIDLRCPTGQWQYWDVINDSHMDHPFHLHGTQFQVLARQTGMQSVPEAFRAWKDTVNLRPRETVRLAFRQELPGLRMFHCHILEHEDLGMMAQLMVE</sequence>
<keyword evidence="1" id="KW-0479">Metal-binding</keyword>
<keyword evidence="6" id="KW-1185">Reference proteome</keyword>
<evidence type="ECO:0000259" key="3">
    <source>
        <dbReference type="Pfam" id="PF07731"/>
    </source>
</evidence>
<dbReference type="Proteomes" id="UP000826050">
    <property type="component" value="Chromosome"/>
</dbReference>
<feature type="domain" description="Plastocyanin-like" evidence="4">
    <location>
        <begin position="91"/>
        <end position="199"/>
    </location>
</feature>
<evidence type="ECO:0000256" key="1">
    <source>
        <dbReference type="ARBA" id="ARBA00022723"/>
    </source>
</evidence>
<feature type="domain" description="Plastocyanin-like" evidence="3">
    <location>
        <begin position="424"/>
        <end position="536"/>
    </location>
</feature>
<evidence type="ECO:0000313" key="5">
    <source>
        <dbReference type="EMBL" id="QXX79114.1"/>
    </source>
</evidence>
<reference evidence="5 6" key="1">
    <citation type="submission" date="2020-02" db="EMBL/GenBank/DDBJ databases">
        <title>Partial ammonium oxidation to N2 by heterotrophic bacteria.</title>
        <authorList>
            <person name="Wu M."/>
        </authorList>
    </citation>
    <scope>NUCLEOTIDE SEQUENCE [LARGE SCALE GENOMIC DNA]</scope>
    <source>
        <strain evidence="5 6">HO-1</strain>
    </source>
</reference>
<accession>A0ABX8SU02</accession>
<dbReference type="Pfam" id="PF07731">
    <property type="entry name" value="Cu-oxidase_2"/>
    <property type="match status" value="1"/>
</dbReference>
<proteinExistence type="predicted"/>
<organism evidence="5 6">
    <name type="scientific">Alcaligenes ammonioxydans</name>
    <dbReference type="NCBI Taxonomy" id="2582914"/>
    <lineage>
        <taxon>Bacteria</taxon>
        <taxon>Pseudomonadati</taxon>
        <taxon>Pseudomonadota</taxon>
        <taxon>Betaproteobacteria</taxon>
        <taxon>Burkholderiales</taxon>
        <taxon>Alcaligenaceae</taxon>
        <taxon>Alcaligenes</taxon>
    </lineage>
</organism>
<keyword evidence="2" id="KW-0560">Oxidoreductase</keyword>
<dbReference type="PANTHER" id="PTHR11709">
    <property type="entry name" value="MULTI-COPPER OXIDASE"/>
    <property type="match status" value="1"/>
</dbReference>
<protein>
    <submittedName>
        <fullName evidence="5">Multicopper oxidase family protein</fullName>
    </submittedName>
</protein>
<evidence type="ECO:0000259" key="4">
    <source>
        <dbReference type="Pfam" id="PF07732"/>
    </source>
</evidence>
<dbReference type="InterPro" id="IPR011707">
    <property type="entry name" value="Cu-oxidase-like_N"/>
</dbReference>
<dbReference type="RefSeq" id="WP_219234806.1">
    <property type="nucleotide sequence ID" value="NZ_CP049362.1"/>
</dbReference>
<dbReference type="CDD" id="cd13881">
    <property type="entry name" value="CuRO_2_McoC_like"/>
    <property type="match status" value="1"/>
</dbReference>
<name>A0ABX8SU02_9BURK</name>
<dbReference type="PANTHER" id="PTHR11709:SF2">
    <property type="entry name" value="MULTICOPPER OXIDASE LPR1"/>
    <property type="match status" value="1"/>
</dbReference>
<dbReference type="PROSITE" id="PS00080">
    <property type="entry name" value="MULTICOPPER_OXIDASE2"/>
    <property type="match status" value="1"/>
</dbReference>
<dbReference type="InterPro" id="IPR011706">
    <property type="entry name" value="Cu-oxidase_C"/>
</dbReference>